<reference evidence="1" key="2">
    <citation type="submission" date="2023-05" db="EMBL/GenBank/DDBJ databases">
        <authorList>
            <consortium name="Lawrence Berkeley National Laboratory"/>
            <person name="Steindorff A."/>
            <person name="Hensen N."/>
            <person name="Bonometti L."/>
            <person name="Westerberg I."/>
            <person name="Brannstrom I.O."/>
            <person name="Guillou S."/>
            <person name="Cros-Aarteil S."/>
            <person name="Calhoun S."/>
            <person name="Haridas S."/>
            <person name="Kuo A."/>
            <person name="Mondo S."/>
            <person name="Pangilinan J."/>
            <person name="Riley R."/>
            <person name="Labutti K."/>
            <person name="Andreopoulos B."/>
            <person name="Lipzen A."/>
            <person name="Chen C."/>
            <person name="Yanf M."/>
            <person name="Daum C."/>
            <person name="Ng V."/>
            <person name="Clum A."/>
            <person name="Ohm R."/>
            <person name="Martin F."/>
            <person name="Silar P."/>
            <person name="Natvig D."/>
            <person name="Lalanne C."/>
            <person name="Gautier V."/>
            <person name="Ament-Velasquez S.L."/>
            <person name="Kruys A."/>
            <person name="Hutchinson M.I."/>
            <person name="Powell A.J."/>
            <person name="Barry K."/>
            <person name="Miller A.N."/>
            <person name="Grigoriev I.V."/>
            <person name="Debuchy R."/>
            <person name="Gladieux P."/>
            <person name="Thoren M.H."/>
            <person name="Johannesson H."/>
        </authorList>
    </citation>
    <scope>NUCLEOTIDE SEQUENCE</scope>
    <source>
        <strain evidence="1">PSN243</strain>
    </source>
</reference>
<gene>
    <name evidence="1" type="ORF">QBC34DRAFT_411523</name>
</gene>
<evidence type="ECO:0000313" key="2">
    <source>
        <dbReference type="Proteomes" id="UP001321760"/>
    </source>
</evidence>
<dbReference type="AlphaFoldDB" id="A0AAV9GDQ2"/>
<proteinExistence type="predicted"/>
<evidence type="ECO:0000313" key="1">
    <source>
        <dbReference type="EMBL" id="KAK4446590.1"/>
    </source>
</evidence>
<name>A0AAV9GDQ2_9PEZI</name>
<comment type="caution">
    <text evidence="1">The sequence shown here is derived from an EMBL/GenBank/DDBJ whole genome shotgun (WGS) entry which is preliminary data.</text>
</comment>
<dbReference type="EMBL" id="MU865956">
    <property type="protein sequence ID" value="KAK4446590.1"/>
    <property type="molecule type" value="Genomic_DNA"/>
</dbReference>
<protein>
    <submittedName>
        <fullName evidence="1">Uncharacterized protein</fullName>
    </submittedName>
</protein>
<keyword evidence="2" id="KW-1185">Reference proteome</keyword>
<dbReference type="Proteomes" id="UP001321760">
    <property type="component" value="Unassembled WGS sequence"/>
</dbReference>
<organism evidence="1 2">
    <name type="scientific">Podospora aff. communis PSN243</name>
    <dbReference type="NCBI Taxonomy" id="3040156"/>
    <lineage>
        <taxon>Eukaryota</taxon>
        <taxon>Fungi</taxon>
        <taxon>Dikarya</taxon>
        <taxon>Ascomycota</taxon>
        <taxon>Pezizomycotina</taxon>
        <taxon>Sordariomycetes</taxon>
        <taxon>Sordariomycetidae</taxon>
        <taxon>Sordariales</taxon>
        <taxon>Podosporaceae</taxon>
        <taxon>Podospora</taxon>
    </lineage>
</organism>
<accession>A0AAV9GDQ2</accession>
<reference evidence="1" key="1">
    <citation type="journal article" date="2023" name="Mol. Phylogenet. Evol.">
        <title>Genome-scale phylogeny and comparative genomics of the fungal order Sordariales.</title>
        <authorList>
            <person name="Hensen N."/>
            <person name="Bonometti L."/>
            <person name="Westerberg I."/>
            <person name="Brannstrom I.O."/>
            <person name="Guillou S."/>
            <person name="Cros-Aarteil S."/>
            <person name="Calhoun S."/>
            <person name="Haridas S."/>
            <person name="Kuo A."/>
            <person name="Mondo S."/>
            <person name="Pangilinan J."/>
            <person name="Riley R."/>
            <person name="LaButti K."/>
            <person name="Andreopoulos B."/>
            <person name="Lipzen A."/>
            <person name="Chen C."/>
            <person name="Yan M."/>
            <person name="Daum C."/>
            <person name="Ng V."/>
            <person name="Clum A."/>
            <person name="Steindorff A."/>
            <person name="Ohm R.A."/>
            <person name="Martin F."/>
            <person name="Silar P."/>
            <person name="Natvig D.O."/>
            <person name="Lalanne C."/>
            <person name="Gautier V."/>
            <person name="Ament-Velasquez S.L."/>
            <person name="Kruys A."/>
            <person name="Hutchinson M.I."/>
            <person name="Powell A.J."/>
            <person name="Barry K."/>
            <person name="Miller A.N."/>
            <person name="Grigoriev I.V."/>
            <person name="Debuchy R."/>
            <person name="Gladieux P."/>
            <person name="Hiltunen Thoren M."/>
            <person name="Johannesson H."/>
        </authorList>
    </citation>
    <scope>NUCLEOTIDE SEQUENCE</scope>
    <source>
        <strain evidence="1">PSN243</strain>
    </source>
</reference>
<sequence>MPRLPPHVFDDLMARFGNRFFAADLRRMRGCEVARPERSKLCYGEVPSLWMLDAMQELTRVIMADRQIRDYVSSREYLGIGQPRRVRLLPGYAMTVLQLGQRPWRVPTDDELDKIAKRLPTPGRAKNNKRRLRATWSQVVGQYQFSAAAVAIDFLESMPVATRRHLRHIILHENRLSVANPECHARGLVPFCDENPALRIDRRVSLWRNCFLQGRHGDLVDHARQTWRLNAPKPVNQLHADQAARPVAQWICEASLLPKQITLIFDCDGTPERTSQVFQEVIQRDAAWQTALDRAFGFPDGSTSPDKFDTPAHIRCIPAYHCEGFPELLRAICDKDPSSRVRCDGFDPGRPWEEEDIQAIIEANRDRTPEEWGIAWERPRVGYKTAPPLPDFRTLLDEEVRR</sequence>